<organism evidence="2 3">
    <name type="scientific">Thiomicrorhabdus xiamenensis</name>
    <dbReference type="NCBI Taxonomy" id="2739063"/>
    <lineage>
        <taxon>Bacteria</taxon>
        <taxon>Pseudomonadati</taxon>
        <taxon>Pseudomonadota</taxon>
        <taxon>Gammaproteobacteria</taxon>
        <taxon>Thiotrichales</taxon>
        <taxon>Piscirickettsiaceae</taxon>
        <taxon>Thiomicrorhabdus</taxon>
    </lineage>
</organism>
<dbReference type="KEGG" id="txa:HQN79_09265"/>
<gene>
    <name evidence="2" type="ORF">HQN79_09265</name>
</gene>
<name>A0A7D4T1P1_9GAMM</name>
<evidence type="ECO:0000313" key="2">
    <source>
        <dbReference type="EMBL" id="QKI89745.1"/>
    </source>
</evidence>
<keyword evidence="1" id="KW-0175">Coiled coil</keyword>
<dbReference type="EMBL" id="CP054020">
    <property type="protein sequence ID" value="QKI89745.1"/>
    <property type="molecule type" value="Genomic_DNA"/>
</dbReference>
<evidence type="ECO:0000313" key="3">
    <source>
        <dbReference type="Proteomes" id="UP000504724"/>
    </source>
</evidence>
<dbReference type="SUPFAM" id="SSF117396">
    <property type="entry name" value="TM1631-like"/>
    <property type="match status" value="1"/>
</dbReference>
<keyword evidence="3" id="KW-1185">Reference proteome</keyword>
<protein>
    <submittedName>
        <fullName evidence="2">Uncharacterized protein</fullName>
    </submittedName>
</protein>
<dbReference type="RefSeq" id="WP_173285834.1">
    <property type="nucleotide sequence ID" value="NZ_CP054020.1"/>
</dbReference>
<evidence type="ECO:0000256" key="1">
    <source>
        <dbReference type="SAM" id="Coils"/>
    </source>
</evidence>
<proteinExistence type="predicted"/>
<feature type="coiled-coil region" evidence="1">
    <location>
        <begin position="75"/>
        <end position="102"/>
    </location>
</feature>
<accession>A0A7D4T1P1</accession>
<sequence>MENLRLDNLEVTTLGWQYSQWQDTFYPDDLPEEWRLDFYLNHFRLAAIPQHIWLPWLLDEGLDEEPFDDFVDCLNENTLLLLIVAEEQLAQLERLLELTQGSDFAERLIGCAVLAEMQLPPSEIQGLPVTLVSSRLTFPGWSWRNDGVVVSGQPMAWINDLPQDGKQQADLLKDLVASIPQQKSAVPVCVANPEMSISSVQNLKTVAELLGY</sequence>
<reference evidence="2 3" key="1">
    <citation type="submission" date="2020-05" db="EMBL/GenBank/DDBJ databases">
        <title>Thiomicrorhabdus sediminis sp.nov. and Thiomicrorhabdus xiamenensis sp.nov., novel sulfur-oxidizing bacteria isolated from coastal sediment.</title>
        <authorList>
            <person name="Liu X."/>
        </authorList>
    </citation>
    <scope>NUCLEOTIDE SEQUENCE [LARGE SCALE GENOMIC DNA]</scope>
    <source>
        <strain evidence="2 3">G2</strain>
    </source>
</reference>
<dbReference type="Gene3D" id="3.20.20.410">
    <property type="entry name" value="Protein of unknown function UPF0759"/>
    <property type="match status" value="1"/>
</dbReference>
<dbReference type="Proteomes" id="UP000504724">
    <property type="component" value="Chromosome"/>
</dbReference>
<dbReference type="AlphaFoldDB" id="A0A7D4T1P1"/>
<dbReference type="InterPro" id="IPR036520">
    <property type="entry name" value="UPF0759_sf"/>
</dbReference>